<evidence type="ECO:0000259" key="1">
    <source>
        <dbReference type="PROSITE" id="PS50125"/>
    </source>
</evidence>
<dbReference type="InterPro" id="IPR011990">
    <property type="entry name" value="TPR-like_helical_dom_sf"/>
</dbReference>
<proteinExistence type="predicted"/>
<dbReference type="OrthoDB" id="581105at2"/>
<dbReference type="InterPro" id="IPR029787">
    <property type="entry name" value="Nucleotide_cyclase"/>
</dbReference>
<feature type="domain" description="Guanylate cyclase" evidence="1">
    <location>
        <begin position="11"/>
        <end position="132"/>
    </location>
</feature>
<dbReference type="PANTHER" id="PTHR47691:SF3">
    <property type="entry name" value="HTH-TYPE TRANSCRIPTIONAL REGULATOR RV0890C-RELATED"/>
    <property type="match status" value="1"/>
</dbReference>
<accession>A0A1H2S2U6</accession>
<dbReference type="GO" id="GO:0004016">
    <property type="term" value="F:adenylate cyclase activity"/>
    <property type="evidence" value="ECO:0007669"/>
    <property type="project" value="UniProtKB-ARBA"/>
</dbReference>
<dbReference type="SUPFAM" id="SSF48452">
    <property type="entry name" value="TPR-like"/>
    <property type="match status" value="2"/>
</dbReference>
<dbReference type="AlphaFoldDB" id="A0A1H2S2U6"/>
<dbReference type="GO" id="GO:0009190">
    <property type="term" value="P:cyclic nucleotide biosynthetic process"/>
    <property type="evidence" value="ECO:0007669"/>
    <property type="project" value="InterPro"/>
</dbReference>
<dbReference type="Gene3D" id="1.25.40.10">
    <property type="entry name" value="Tetratricopeptide repeat domain"/>
    <property type="match status" value="2"/>
</dbReference>
<dbReference type="InterPro" id="IPR001054">
    <property type="entry name" value="A/G_cyclase"/>
</dbReference>
<dbReference type="PRINTS" id="PR00364">
    <property type="entry name" value="DISEASERSIST"/>
</dbReference>
<gene>
    <name evidence="2" type="ORF">SAMN05421504_10191</name>
</gene>
<dbReference type="EMBL" id="FNON01000001">
    <property type="protein sequence ID" value="SDW25967.1"/>
    <property type="molecule type" value="Genomic_DNA"/>
</dbReference>
<reference evidence="2 3" key="1">
    <citation type="submission" date="2016-10" db="EMBL/GenBank/DDBJ databases">
        <authorList>
            <person name="de Groot N.N."/>
        </authorList>
    </citation>
    <scope>NUCLEOTIDE SEQUENCE [LARGE SCALE GENOMIC DNA]</scope>
    <source>
        <strain evidence="2 3">CPCC 202699</strain>
    </source>
</reference>
<sequence length="886" mass="96846">MGDLPAALHRAILAVDIEGFSARDRTNPHQATLRKGLYHVLKQAFSRSGLPWNRCYHEDRGDGVLFLIPPDLPKNLAVSRLPGELSTALREHNETQGERTKIRVRVAVHAGEIVQDAHGVVGSAINMTFRLLEAPALKAALASSSGVLAHIVSEWFYEEVVRHHPESAPATYRRVEVKVKETETTAWISLPDRPYAPVVSSVAPRASQAAPMQLPAAIQGFVGREPELKELDELIDGQDVKHSTVIVSAISGTAGIGKTALAAYWSHENAHRFPDGQLYVNLRGYDIEPPLSPEHALDGFLRALEVPSSKIPADLTGLATRFRSEVNGRRLLILLDNANAADQVRPLLPGSPGCLVLVTSRNRLSGLVARDGAHRITLESLSPEDSLELLRRIAGAERIDAEPEAAADIAEKCAYLPLTLRIVAERIAASAYLTLADLAGELAEEHDRLNVLATEDDDQSTAARAVFSWSYQVLPPDVARLFRLLGLHRGPDIGTAAAAVLLDASEHRARRLLHALTNVHLLEETARDRYRFHDLLRVYAAECAEEPAFRDDGTAAMRRLLTWYLVTADAADRMLAPHRRRVPLEGHDATFDSSEEALLWCEAERLNLVAAAGQAGEYGMDALGWQLPAVLGEFLYLRRYLADWLTTHEIGLACARRLGDGLGIGWMLTNLGILAVELRQFDRAVDHLEGARAVLSPLVAEGGHDGTPTHVLGVALTCLGLAFAGLRRLDRAIDRHQQALAVHRAIANRWGEAWSLSGMGAANAELGQFEEAITYQRQALALHQEVGNRWREGSTLTYIGVAYAGLGRFDAAIECQREALAIHREVGNQWGQAWTLRDLGEALHAAGQADSAYVAWHQALVLFDELDPAQAAALRAQVKSTRPDPA</sequence>
<dbReference type="STRING" id="589385.SAMN05421504_10191"/>
<dbReference type="InterPro" id="IPR002182">
    <property type="entry name" value="NB-ARC"/>
</dbReference>
<dbReference type="GO" id="GO:0035556">
    <property type="term" value="P:intracellular signal transduction"/>
    <property type="evidence" value="ECO:0007669"/>
    <property type="project" value="InterPro"/>
</dbReference>
<dbReference type="RefSeq" id="WP_091285147.1">
    <property type="nucleotide sequence ID" value="NZ_FNON01000001.1"/>
</dbReference>
<dbReference type="Pfam" id="PF00931">
    <property type="entry name" value="NB-ARC"/>
    <property type="match status" value="1"/>
</dbReference>
<dbReference type="SUPFAM" id="SSF52540">
    <property type="entry name" value="P-loop containing nucleoside triphosphate hydrolases"/>
    <property type="match status" value="1"/>
</dbReference>
<organism evidence="2 3">
    <name type="scientific">Amycolatopsis xylanica</name>
    <dbReference type="NCBI Taxonomy" id="589385"/>
    <lineage>
        <taxon>Bacteria</taxon>
        <taxon>Bacillati</taxon>
        <taxon>Actinomycetota</taxon>
        <taxon>Actinomycetes</taxon>
        <taxon>Pseudonocardiales</taxon>
        <taxon>Pseudonocardiaceae</taxon>
        <taxon>Amycolatopsis</taxon>
    </lineage>
</organism>
<dbReference type="PROSITE" id="PS50125">
    <property type="entry name" value="GUANYLATE_CYCLASE_2"/>
    <property type="match status" value="1"/>
</dbReference>
<dbReference type="Proteomes" id="UP000199515">
    <property type="component" value="Unassembled WGS sequence"/>
</dbReference>
<dbReference type="GO" id="GO:0043531">
    <property type="term" value="F:ADP binding"/>
    <property type="evidence" value="ECO:0007669"/>
    <property type="project" value="InterPro"/>
</dbReference>
<dbReference type="Gene3D" id="3.40.50.300">
    <property type="entry name" value="P-loop containing nucleotide triphosphate hydrolases"/>
    <property type="match status" value="1"/>
</dbReference>
<keyword evidence="3" id="KW-1185">Reference proteome</keyword>
<evidence type="ECO:0000313" key="2">
    <source>
        <dbReference type="EMBL" id="SDW25967.1"/>
    </source>
</evidence>
<protein>
    <submittedName>
        <fullName evidence="2">Tetratricopeptide repeat-containing protein</fullName>
    </submittedName>
</protein>
<dbReference type="Pfam" id="PF13424">
    <property type="entry name" value="TPR_12"/>
    <property type="match status" value="2"/>
</dbReference>
<dbReference type="PANTHER" id="PTHR47691">
    <property type="entry name" value="REGULATOR-RELATED"/>
    <property type="match status" value="1"/>
</dbReference>
<evidence type="ECO:0000313" key="3">
    <source>
        <dbReference type="Proteomes" id="UP000199515"/>
    </source>
</evidence>
<dbReference type="InterPro" id="IPR019734">
    <property type="entry name" value="TPR_rpt"/>
</dbReference>
<dbReference type="Gene3D" id="3.30.70.1230">
    <property type="entry name" value="Nucleotide cyclase"/>
    <property type="match status" value="1"/>
</dbReference>
<dbReference type="InterPro" id="IPR027417">
    <property type="entry name" value="P-loop_NTPase"/>
</dbReference>
<dbReference type="SMART" id="SM00028">
    <property type="entry name" value="TPR"/>
    <property type="match status" value="5"/>
</dbReference>
<name>A0A1H2S2U6_9PSEU</name>